<accession>A0AAN7QAQ7</accession>
<dbReference type="PANTHER" id="PTHR37210">
    <property type="entry name" value="EXPRESSED PROTEIN"/>
    <property type="match status" value="1"/>
</dbReference>
<evidence type="ECO:0000313" key="2">
    <source>
        <dbReference type="EMBL" id="KAK4760115.1"/>
    </source>
</evidence>
<comment type="caution">
    <text evidence="2">The sequence shown here is derived from an EMBL/GenBank/DDBJ whole genome shotgun (WGS) entry which is preliminary data.</text>
</comment>
<dbReference type="PANTHER" id="PTHR37210:SF2">
    <property type="entry name" value="PROTEIN CHLOROPLAST VESICULATION"/>
    <property type="match status" value="1"/>
</dbReference>
<evidence type="ECO:0000313" key="3">
    <source>
        <dbReference type="Proteomes" id="UP001345219"/>
    </source>
</evidence>
<sequence>MCTTATCCFNLSPPAAASKSSRLPCSSLASPPSWRSQGCAAAAVGLAYAMIGIGFVENMWFFSGEGAAMAEEVISARVVRQQGERRPPERWSDRCPPWKAKTFELIMPERLPRPSPRRRWESIGDFDQAIRGASRSKEARGSSNRKCFSL</sequence>
<reference evidence="2 3" key="1">
    <citation type="journal article" date="2023" name="Hortic Res">
        <title>Pangenome of water caltrop reveals structural variations and asymmetric subgenome divergence after allopolyploidization.</title>
        <authorList>
            <person name="Zhang X."/>
            <person name="Chen Y."/>
            <person name="Wang L."/>
            <person name="Yuan Y."/>
            <person name="Fang M."/>
            <person name="Shi L."/>
            <person name="Lu R."/>
            <person name="Comes H.P."/>
            <person name="Ma Y."/>
            <person name="Chen Y."/>
            <person name="Huang G."/>
            <person name="Zhou Y."/>
            <person name="Zheng Z."/>
            <person name="Qiu Y."/>
        </authorList>
    </citation>
    <scope>NUCLEOTIDE SEQUENCE [LARGE SCALE GENOMIC DNA]</scope>
    <source>
        <tissue evidence="2">Roots</tissue>
    </source>
</reference>
<dbReference type="InterPro" id="IPR053350">
    <property type="entry name" value="CV_Inducer"/>
</dbReference>
<organism evidence="2 3">
    <name type="scientific">Trapa incisa</name>
    <dbReference type="NCBI Taxonomy" id="236973"/>
    <lineage>
        <taxon>Eukaryota</taxon>
        <taxon>Viridiplantae</taxon>
        <taxon>Streptophyta</taxon>
        <taxon>Embryophyta</taxon>
        <taxon>Tracheophyta</taxon>
        <taxon>Spermatophyta</taxon>
        <taxon>Magnoliopsida</taxon>
        <taxon>eudicotyledons</taxon>
        <taxon>Gunneridae</taxon>
        <taxon>Pentapetalae</taxon>
        <taxon>rosids</taxon>
        <taxon>malvids</taxon>
        <taxon>Myrtales</taxon>
        <taxon>Lythraceae</taxon>
        <taxon>Trapa</taxon>
    </lineage>
</organism>
<feature type="compositionally biased region" description="Polar residues" evidence="1">
    <location>
        <begin position="141"/>
        <end position="150"/>
    </location>
</feature>
<gene>
    <name evidence="2" type="ORF">SAY87_023246</name>
</gene>
<dbReference type="AlphaFoldDB" id="A0AAN7QAQ7"/>
<name>A0AAN7QAQ7_9MYRT</name>
<proteinExistence type="predicted"/>
<protein>
    <submittedName>
        <fullName evidence="2">Uncharacterized protein</fullName>
    </submittedName>
</protein>
<feature type="region of interest" description="Disordered" evidence="1">
    <location>
        <begin position="131"/>
        <end position="150"/>
    </location>
</feature>
<dbReference type="Proteomes" id="UP001345219">
    <property type="component" value="Chromosome 17"/>
</dbReference>
<evidence type="ECO:0000256" key="1">
    <source>
        <dbReference type="SAM" id="MobiDB-lite"/>
    </source>
</evidence>
<dbReference type="EMBL" id="JAXIOK010000011">
    <property type="protein sequence ID" value="KAK4760115.1"/>
    <property type="molecule type" value="Genomic_DNA"/>
</dbReference>
<keyword evidence="3" id="KW-1185">Reference proteome</keyword>